<evidence type="ECO:0000259" key="1">
    <source>
        <dbReference type="Pfam" id="PF05685"/>
    </source>
</evidence>
<dbReference type="HOGENOM" id="CLU_107036_0_0_3"/>
<dbReference type="AlphaFoldDB" id="K9XV26"/>
<keyword evidence="3" id="KW-1185">Reference proteome</keyword>
<protein>
    <recommendedName>
        <fullName evidence="1">Putative restriction endonuclease domain-containing protein</fullName>
    </recommendedName>
</protein>
<reference evidence="3" key="1">
    <citation type="journal article" date="2013" name="Proc. Natl. Acad. Sci. U.S.A.">
        <title>Improving the coverage of the cyanobacterial phylum using diversity-driven genome sequencing.</title>
        <authorList>
            <person name="Shih P.M."/>
            <person name="Wu D."/>
            <person name="Latifi A."/>
            <person name="Axen S.D."/>
            <person name="Fewer D.P."/>
            <person name="Talla E."/>
            <person name="Calteau A."/>
            <person name="Cai F."/>
            <person name="Tandeau de Marsac N."/>
            <person name="Rippka R."/>
            <person name="Herdman M."/>
            <person name="Sivonen K."/>
            <person name="Coursin T."/>
            <person name="Laurent T."/>
            <person name="Goodwin L."/>
            <person name="Nolan M."/>
            <person name="Davenport K.W."/>
            <person name="Han C.S."/>
            <person name="Rubin E.M."/>
            <person name="Eisen J.A."/>
            <person name="Woyke T."/>
            <person name="Gugger M."/>
            <person name="Kerfeld C.A."/>
        </authorList>
    </citation>
    <scope>NUCLEOTIDE SEQUENCE [LARGE SCALE GENOMIC DNA]</scope>
    <source>
        <strain evidence="3">ATCC 29371 / PCC 7437</strain>
    </source>
</reference>
<dbReference type="KEGG" id="scs:Sta7437_2392"/>
<dbReference type="Pfam" id="PF05685">
    <property type="entry name" value="Uma2"/>
    <property type="match status" value="1"/>
</dbReference>
<dbReference type="Gene3D" id="3.90.1570.10">
    <property type="entry name" value="tt1808, chain A"/>
    <property type="match status" value="1"/>
</dbReference>
<dbReference type="PATRIC" id="fig|111780.3.peg.2491"/>
<dbReference type="SUPFAM" id="SSF52980">
    <property type="entry name" value="Restriction endonuclease-like"/>
    <property type="match status" value="1"/>
</dbReference>
<dbReference type="EMBL" id="CP003653">
    <property type="protein sequence ID" value="AFZ35931.1"/>
    <property type="molecule type" value="Genomic_DNA"/>
</dbReference>
<proteinExistence type="predicted"/>
<feature type="domain" description="Putative restriction endonuclease" evidence="1">
    <location>
        <begin position="27"/>
        <end position="192"/>
    </location>
</feature>
<evidence type="ECO:0000313" key="3">
    <source>
        <dbReference type="Proteomes" id="UP000010473"/>
    </source>
</evidence>
<dbReference type="InterPro" id="IPR008538">
    <property type="entry name" value="Uma2"/>
</dbReference>
<dbReference type="STRING" id="111780.Sta7437_2392"/>
<dbReference type="eggNOG" id="COG4636">
    <property type="taxonomic scope" value="Bacteria"/>
</dbReference>
<gene>
    <name evidence="2" type="ordered locus">Sta7437_2392</name>
</gene>
<sequence length="202" mass="22870">MNSPYFINYLDIRMNLPNQTISKLTLAEFLELAETKPEQEYLAGEISQKPMPQGEHSVLQASLVTEINQIGKSQKLACAFPELRCTFAGSSIVPDVAVFEWQNIPLQVNGRISNKFEIPPDWLIEILSPEQSANRVIRKITFCLSQGTKLGWLIDPEDESVVIFEPNSTPVVKANHDILLVLEVLQNWQLSAADLFSWLNFR</sequence>
<dbReference type="InterPro" id="IPR011335">
    <property type="entry name" value="Restrct_endonuc-II-like"/>
</dbReference>
<evidence type="ECO:0000313" key="2">
    <source>
        <dbReference type="EMBL" id="AFZ35931.1"/>
    </source>
</evidence>
<dbReference type="PANTHER" id="PTHR34107">
    <property type="entry name" value="SLL0198 PROTEIN-RELATED"/>
    <property type="match status" value="1"/>
</dbReference>
<dbReference type="PANTHER" id="PTHR34107:SF5">
    <property type="entry name" value="SLL1355 PROTEIN"/>
    <property type="match status" value="1"/>
</dbReference>
<accession>K9XV26</accession>
<dbReference type="InterPro" id="IPR012296">
    <property type="entry name" value="Nuclease_put_TT1808"/>
</dbReference>
<organism evidence="2 3">
    <name type="scientific">Stanieria cyanosphaera (strain ATCC 29371 / PCC 7437)</name>
    <dbReference type="NCBI Taxonomy" id="111780"/>
    <lineage>
        <taxon>Bacteria</taxon>
        <taxon>Bacillati</taxon>
        <taxon>Cyanobacteriota</taxon>
        <taxon>Cyanophyceae</taxon>
        <taxon>Pleurocapsales</taxon>
        <taxon>Dermocarpellaceae</taxon>
        <taxon>Stanieria</taxon>
    </lineage>
</organism>
<dbReference type="CDD" id="cd06260">
    <property type="entry name" value="DUF820-like"/>
    <property type="match status" value="1"/>
</dbReference>
<name>K9XV26_STAC7</name>
<dbReference type="Proteomes" id="UP000010473">
    <property type="component" value="Chromosome"/>
</dbReference>